<dbReference type="SUPFAM" id="SSF69304">
    <property type="entry name" value="Tricorn protease N-terminal domain"/>
    <property type="match status" value="1"/>
</dbReference>
<feature type="chain" id="PRO_5011465399" evidence="2">
    <location>
        <begin position="23"/>
        <end position="826"/>
    </location>
</feature>
<dbReference type="InterPro" id="IPR001375">
    <property type="entry name" value="Peptidase_S9_cat"/>
</dbReference>
<dbReference type="STRING" id="1224947.SAMN05216480_12521"/>
<dbReference type="EMBL" id="FPBK01000025">
    <property type="protein sequence ID" value="SFU78101.1"/>
    <property type="molecule type" value="Genomic_DNA"/>
</dbReference>
<protein>
    <submittedName>
        <fullName evidence="4">Prolyl oligopeptidase family protein</fullName>
    </submittedName>
</protein>
<dbReference type="PANTHER" id="PTHR42776">
    <property type="entry name" value="SERINE PEPTIDASE S9 FAMILY MEMBER"/>
    <property type="match status" value="1"/>
</dbReference>
<keyword evidence="1" id="KW-0378">Hydrolase</keyword>
<accession>A0A1I7IZ69</accession>
<organism evidence="4 5">
    <name type="scientific">Pustulibacterium marinum</name>
    <dbReference type="NCBI Taxonomy" id="1224947"/>
    <lineage>
        <taxon>Bacteria</taxon>
        <taxon>Pseudomonadati</taxon>
        <taxon>Bacteroidota</taxon>
        <taxon>Flavobacteriia</taxon>
        <taxon>Flavobacteriales</taxon>
        <taxon>Flavobacteriaceae</taxon>
        <taxon>Pustulibacterium</taxon>
    </lineage>
</organism>
<evidence type="ECO:0000256" key="1">
    <source>
        <dbReference type="ARBA" id="ARBA00022801"/>
    </source>
</evidence>
<dbReference type="Proteomes" id="UP000199138">
    <property type="component" value="Unassembled WGS sequence"/>
</dbReference>
<dbReference type="AlphaFoldDB" id="A0A1I7IZ69"/>
<dbReference type="PANTHER" id="PTHR42776:SF4">
    <property type="entry name" value="ACYLAMINO-ACID-RELEASING ENZYME"/>
    <property type="match status" value="1"/>
</dbReference>
<reference evidence="4 5" key="1">
    <citation type="submission" date="2016-10" db="EMBL/GenBank/DDBJ databases">
        <authorList>
            <person name="de Groot N.N."/>
        </authorList>
    </citation>
    <scope>NUCLEOTIDE SEQUENCE [LARGE SCALE GENOMIC DNA]</scope>
    <source>
        <strain evidence="4 5">CGMCC 1.12333</strain>
    </source>
</reference>
<evidence type="ECO:0000259" key="3">
    <source>
        <dbReference type="Pfam" id="PF00326"/>
    </source>
</evidence>
<keyword evidence="5" id="KW-1185">Reference proteome</keyword>
<name>A0A1I7IZ69_9FLAO</name>
<gene>
    <name evidence="4" type="ORF">SAMN05216480_12521</name>
</gene>
<dbReference type="InterPro" id="IPR029058">
    <property type="entry name" value="AB_hydrolase_fold"/>
</dbReference>
<sequence length="826" mass="95243">MYKSSFFKLILGLSLLAGLELAAQRSAKEWRSFVNRFETISQPQMSANARWLSLHSSYANGVDSVWVFDSHRAKEVIGVRTAVRHERFVGKEHLVLQQGTQVELWNLRTDAHRYLQGVANLWTVEQGTHFWMGYNASGGLQTLESRSEVGDIKGTLHHVFRVLKVMEDTLYAVQYIQDTYRVVAWEAGNAKVLYTSPFPIVDMSVSEHGVQVLLYEQVPEQRALQPVFVDTKRKLTKSLADLLAVSKEAHLHLEELEAGTSYLVRMRTKVAHEQASVAQIWYGDEPNLERQFYPEDSLAYYVWEPKAAILKSIVGPAGSKFSGLHSDRWLLCSETLWEQDTLGHRPVRLSRYDWVNQQRKLIDTVYQDTYLVGKGAYLLYPMKKQWRLYEVGTGKKEVLQVEGARLQRPYASADGTAIWFGSDAGIWKYGLASKQWEQLEHSEVFQTRIVSGNRMYGGYPQGIHRYEVAADKMVWELKDSLGNRSWRYGTYGRRLTNSSGKYRDFVGLSKDTKTVVYLEEDYNQAPKLCVQTSGKAPKMLYQSNPFDTGIQLLQQERIHYTNSDGIPLQGVLYYPIGYEANRKYPMVVHIYQVQHEQTNRYPMPAFGQRNNDAFPLRLLLESGYFVYLPDIVYGDAGTGLSALDCVHWGLDALGKRLDIDWEHLGLLGHSHGGYETNFIATHSNRFAAYCSGAGNSDLVRSYFSFNDNFKRPFYYQFEDGQYEMPTSFVKDPQLYIDNSPVYHVANVQAPILLWTGQQDQNIYWEQTMEFYIALRRYGKKVLMVLYPDEKHTIYQPKASEDLTMRVLEWFGYYLKGDKSMDWIDKE</sequence>
<evidence type="ECO:0000313" key="4">
    <source>
        <dbReference type="EMBL" id="SFU78101.1"/>
    </source>
</evidence>
<dbReference type="GO" id="GO:0004252">
    <property type="term" value="F:serine-type endopeptidase activity"/>
    <property type="evidence" value="ECO:0007669"/>
    <property type="project" value="TreeGrafter"/>
</dbReference>
<evidence type="ECO:0000313" key="5">
    <source>
        <dbReference type="Proteomes" id="UP000199138"/>
    </source>
</evidence>
<dbReference type="Gene3D" id="3.40.50.1820">
    <property type="entry name" value="alpha/beta hydrolase"/>
    <property type="match status" value="1"/>
</dbReference>
<dbReference type="SUPFAM" id="SSF53474">
    <property type="entry name" value="alpha/beta-Hydrolases"/>
    <property type="match status" value="1"/>
</dbReference>
<evidence type="ECO:0000256" key="2">
    <source>
        <dbReference type="SAM" id="SignalP"/>
    </source>
</evidence>
<feature type="signal peptide" evidence="2">
    <location>
        <begin position="1"/>
        <end position="22"/>
    </location>
</feature>
<proteinExistence type="predicted"/>
<keyword evidence="2" id="KW-0732">Signal</keyword>
<feature type="domain" description="Peptidase S9 prolyl oligopeptidase catalytic" evidence="3">
    <location>
        <begin position="649"/>
        <end position="816"/>
    </location>
</feature>
<dbReference type="Pfam" id="PF00326">
    <property type="entry name" value="Peptidase_S9"/>
    <property type="match status" value="1"/>
</dbReference>
<dbReference type="GO" id="GO:0006508">
    <property type="term" value="P:proteolysis"/>
    <property type="evidence" value="ECO:0007669"/>
    <property type="project" value="InterPro"/>
</dbReference>